<name>A0AAN6VZY6_9PEZI</name>
<feature type="compositionally biased region" description="Low complexity" evidence="1">
    <location>
        <begin position="54"/>
        <end position="68"/>
    </location>
</feature>
<dbReference type="AlphaFoldDB" id="A0AAN6VZY6"/>
<reference evidence="2" key="1">
    <citation type="journal article" date="2023" name="Mol. Phylogenet. Evol.">
        <title>Genome-scale phylogeny and comparative genomics of the fungal order Sordariales.</title>
        <authorList>
            <person name="Hensen N."/>
            <person name="Bonometti L."/>
            <person name="Westerberg I."/>
            <person name="Brannstrom I.O."/>
            <person name="Guillou S."/>
            <person name="Cros-Aarteil S."/>
            <person name="Calhoun S."/>
            <person name="Haridas S."/>
            <person name="Kuo A."/>
            <person name="Mondo S."/>
            <person name="Pangilinan J."/>
            <person name="Riley R."/>
            <person name="LaButti K."/>
            <person name="Andreopoulos B."/>
            <person name="Lipzen A."/>
            <person name="Chen C."/>
            <person name="Yan M."/>
            <person name="Daum C."/>
            <person name="Ng V."/>
            <person name="Clum A."/>
            <person name="Steindorff A."/>
            <person name="Ohm R.A."/>
            <person name="Martin F."/>
            <person name="Silar P."/>
            <person name="Natvig D.O."/>
            <person name="Lalanne C."/>
            <person name="Gautier V."/>
            <person name="Ament-Velasquez S.L."/>
            <person name="Kruys A."/>
            <person name="Hutchinson M.I."/>
            <person name="Powell A.J."/>
            <person name="Barry K."/>
            <person name="Miller A.N."/>
            <person name="Grigoriev I.V."/>
            <person name="Debuchy R."/>
            <person name="Gladieux P."/>
            <person name="Hiltunen Thoren M."/>
            <person name="Johannesson H."/>
        </authorList>
    </citation>
    <scope>NUCLEOTIDE SEQUENCE</scope>
    <source>
        <strain evidence="2">CBS 892.96</strain>
    </source>
</reference>
<gene>
    <name evidence="2" type="ORF">QBC36DRAFT_336990</name>
</gene>
<accession>A0AAN6VZY6</accession>
<reference evidence="2" key="2">
    <citation type="submission" date="2023-05" db="EMBL/GenBank/DDBJ databases">
        <authorList>
            <consortium name="Lawrence Berkeley National Laboratory"/>
            <person name="Steindorff A."/>
            <person name="Hensen N."/>
            <person name="Bonometti L."/>
            <person name="Westerberg I."/>
            <person name="Brannstrom I.O."/>
            <person name="Guillou S."/>
            <person name="Cros-Aarteil S."/>
            <person name="Calhoun S."/>
            <person name="Haridas S."/>
            <person name="Kuo A."/>
            <person name="Mondo S."/>
            <person name="Pangilinan J."/>
            <person name="Riley R."/>
            <person name="Labutti K."/>
            <person name="Andreopoulos B."/>
            <person name="Lipzen A."/>
            <person name="Chen C."/>
            <person name="Yanf M."/>
            <person name="Daum C."/>
            <person name="Ng V."/>
            <person name="Clum A."/>
            <person name="Ohm R."/>
            <person name="Martin F."/>
            <person name="Silar P."/>
            <person name="Natvig D."/>
            <person name="Lalanne C."/>
            <person name="Gautier V."/>
            <person name="Ament-Velasquez S.L."/>
            <person name="Kruys A."/>
            <person name="Hutchinson M.I."/>
            <person name="Powell A.J."/>
            <person name="Barry K."/>
            <person name="Miller A.N."/>
            <person name="Grigoriev I.V."/>
            <person name="Debuchy R."/>
            <person name="Gladieux P."/>
            <person name="Thoren M.H."/>
            <person name="Johannesson H."/>
        </authorList>
    </citation>
    <scope>NUCLEOTIDE SEQUENCE</scope>
    <source>
        <strain evidence="2">CBS 892.96</strain>
    </source>
</reference>
<proteinExistence type="predicted"/>
<dbReference type="Proteomes" id="UP001302321">
    <property type="component" value="Unassembled WGS sequence"/>
</dbReference>
<feature type="region of interest" description="Disordered" evidence="1">
    <location>
        <begin position="54"/>
        <end position="80"/>
    </location>
</feature>
<keyword evidence="3" id="KW-1185">Reference proteome</keyword>
<evidence type="ECO:0000313" key="2">
    <source>
        <dbReference type="EMBL" id="KAK4172863.1"/>
    </source>
</evidence>
<comment type="caution">
    <text evidence="2">The sequence shown here is derived from an EMBL/GenBank/DDBJ whole genome shotgun (WGS) entry which is preliminary data.</text>
</comment>
<evidence type="ECO:0000256" key="1">
    <source>
        <dbReference type="SAM" id="MobiDB-lite"/>
    </source>
</evidence>
<sequence length="191" mass="20837">MTPTRTTYTSSNCPRLAGYKPPWSHYTGAIPTPGGPGWNVYTYTMGTYSTTNTAAGPTSTRPAITTAAPPSPTSNPNVKPLTRGPINCFNERDFPGHADIQSGDQGRFSAEFSNLRREMGDDDTIGPGNAPIRFRRTDGKGVNYDFRVEWVAGCMTTVGRQSFGFPLGMTQSLITAYLPVRENYIKLRVSV</sequence>
<evidence type="ECO:0000313" key="3">
    <source>
        <dbReference type="Proteomes" id="UP001302321"/>
    </source>
</evidence>
<dbReference type="EMBL" id="MU866387">
    <property type="protein sequence ID" value="KAK4172863.1"/>
    <property type="molecule type" value="Genomic_DNA"/>
</dbReference>
<organism evidence="2 3">
    <name type="scientific">Triangularia setosa</name>
    <dbReference type="NCBI Taxonomy" id="2587417"/>
    <lineage>
        <taxon>Eukaryota</taxon>
        <taxon>Fungi</taxon>
        <taxon>Dikarya</taxon>
        <taxon>Ascomycota</taxon>
        <taxon>Pezizomycotina</taxon>
        <taxon>Sordariomycetes</taxon>
        <taxon>Sordariomycetidae</taxon>
        <taxon>Sordariales</taxon>
        <taxon>Podosporaceae</taxon>
        <taxon>Triangularia</taxon>
    </lineage>
</organism>
<protein>
    <submittedName>
        <fullName evidence="2">Uncharacterized protein</fullName>
    </submittedName>
</protein>